<organism evidence="6 7">
    <name type="scientific">Puniceispirillum marinum (strain IMCC1322)</name>
    <dbReference type="NCBI Taxonomy" id="488538"/>
    <lineage>
        <taxon>Bacteria</taxon>
        <taxon>Pseudomonadati</taxon>
        <taxon>Pseudomonadota</taxon>
        <taxon>Alphaproteobacteria</taxon>
        <taxon>Candidatus Puniceispirillales</taxon>
        <taxon>Candidatus Puniceispirillaceae</taxon>
        <taxon>Candidatus Puniceispirillum</taxon>
    </lineage>
</organism>
<dbReference type="InterPro" id="IPR020846">
    <property type="entry name" value="MFS_dom"/>
</dbReference>
<dbReference type="GO" id="GO:0022857">
    <property type="term" value="F:transmembrane transporter activity"/>
    <property type="evidence" value="ECO:0007669"/>
    <property type="project" value="InterPro"/>
</dbReference>
<dbReference type="STRING" id="488538.SAR116_1154"/>
<evidence type="ECO:0000313" key="7">
    <source>
        <dbReference type="Proteomes" id="UP000007460"/>
    </source>
</evidence>
<dbReference type="Gene3D" id="1.20.1250.20">
    <property type="entry name" value="MFS general substrate transporter like domains"/>
    <property type="match status" value="1"/>
</dbReference>
<proteinExistence type="predicted"/>
<feature type="transmembrane region" description="Helical" evidence="4">
    <location>
        <begin position="76"/>
        <end position="94"/>
    </location>
</feature>
<feature type="transmembrane region" description="Helical" evidence="4">
    <location>
        <begin position="366"/>
        <end position="386"/>
    </location>
</feature>
<sequence length="395" mass="42637">MVNLTHNHKNVLRLTCAQALSMTTMNVNMINTALVGSILAPVAWLSTLPLSLMFVMSMLSTLPVSLLMSRYGRRPLFMLGVCVAVLSTLSQAVAIVLHHYIFFCVASMGLGFSLACAGFYRYAAADSAAPEDKPRAISWVLTGGLVAAFLGPEIARNTVDLVPDALYAGCFFTASLVQLVSLLFIFGVKIPKPEQRLYAGRPISIFLRMPIFLIGMFCAALGYALMSYLMTATPLQVVNVSQLGTSANASIIQWHVVAMFAPSFFTGNLIARYGVSRILGSGVLAYVAVIILALMGDDFWHYFGALFLLGIGWNFLYIGGSSLVAQVANPEERGRVQGVADLTMTILVASASLIAGVVHSQLGWEVMVLAASLPVFLLMCSVVWLVSHRYQNTQA</sequence>
<feature type="transmembrane region" description="Helical" evidence="4">
    <location>
        <begin position="339"/>
        <end position="360"/>
    </location>
</feature>
<keyword evidence="1 4" id="KW-0812">Transmembrane</keyword>
<evidence type="ECO:0000256" key="2">
    <source>
        <dbReference type="ARBA" id="ARBA00022989"/>
    </source>
</evidence>
<feature type="transmembrane region" description="Helical" evidence="4">
    <location>
        <begin position="278"/>
        <end position="296"/>
    </location>
</feature>
<feature type="transmembrane region" description="Helical" evidence="4">
    <location>
        <begin position="166"/>
        <end position="188"/>
    </location>
</feature>
<name>D5BT00_PUNMI</name>
<dbReference type="PANTHER" id="PTHR23534">
    <property type="entry name" value="MFS PERMEASE"/>
    <property type="match status" value="1"/>
</dbReference>
<keyword evidence="2 4" id="KW-1133">Transmembrane helix</keyword>
<dbReference type="InterPro" id="IPR036259">
    <property type="entry name" value="MFS_trans_sf"/>
</dbReference>
<feature type="transmembrane region" description="Helical" evidence="4">
    <location>
        <begin position="100"/>
        <end position="124"/>
    </location>
</feature>
<feature type="transmembrane region" description="Helical" evidence="4">
    <location>
        <begin position="251"/>
        <end position="271"/>
    </location>
</feature>
<feature type="transmembrane region" description="Helical" evidence="4">
    <location>
        <begin position="302"/>
        <end position="327"/>
    </location>
</feature>
<dbReference type="EMBL" id="CP001751">
    <property type="protein sequence ID" value="ADE39397.1"/>
    <property type="molecule type" value="Genomic_DNA"/>
</dbReference>
<dbReference type="Pfam" id="PF07690">
    <property type="entry name" value="MFS_1"/>
    <property type="match status" value="2"/>
</dbReference>
<evidence type="ECO:0000256" key="4">
    <source>
        <dbReference type="SAM" id="Phobius"/>
    </source>
</evidence>
<feature type="transmembrane region" description="Helical" evidence="4">
    <location>
        <begin position="30"/>
        <end position="55"/>
    </location>
</feature>
<evidence type="ECO:0000256" key="1">
    <source>
        <dbReference type="ARBA" id="ARBA00022692"/>
    </source>
</evidence>
<feature type="transmembrane region" description="Helical" evidence="4">
    <location>
        <begin position="136"/>
        <end position="154"/>
    </location>
</feature>
<evidence type="ECO:0000256" key="3">
    <source>
        <dbReference type="ARBA" id="ARBA00023136"/>
    </source>
</evidence>
<protein>
    <submittedName>
        <fullName evidence="6">Major facilitator superfamily MFS_1</fullName>
    </submittedName>
</protein>
<reference evidence="6 7" key="1">
    <citation type="journal article" date="2010" name="J. Bacteriol.">
        <title>Complete genome sequence of "Candidatus Puniceispirillum marinum" IMCC1322, a representative of the SAR116 clade in the Alphaproteobacteria.</title>
        <authorList>
            <person name="Oh H.M."/>
            <person name="Kwon K.K."/>
            <person name="Kang I."/>
            <person name="Kang S.G."/>
            <person name="Lee J.H."/>
            <person name="Kim S.J."/>
            <person name="Cho J.C."/>
        </authorList>
    </citation>
    <scope>NUCLEOTIDE SEQUENCE [LARGE SCALE GENOMIC DNA]</scope>
    <source>
        <strain evidence="6 7">IMCC1322</strain>
    </source>
</reference>
<dbReference type="OrthoDB" id="8558006at2"/>
<feature type="transmembrane region" description="Helical" evidence="4">
    <location>
        <begin position="209"/>
        <end position="231"/>
    </location>
</feature>
<accession>D5BT00</accession>
<dbReference type="SUPFAM" id="SSF103473">
    <property type="entry name" value="MFS general substrate transporter"/>
    <property type="match status" value="1"/>
</dbReference>
<dbReference type="InterPro" id="IPR011701">
    <property type="entry name" value="MFS"/>
</dbReference>
<gene>
    <name evidence="6" type="ordered locus">SAR116_1154</name>
</gene>
<dbReference type="AlphaFoldDB" id="D5BT00"/>
<feature type="domain" description="Major facilitator superfamily (MFS) profile" evidence="5">
    <location>
        <begin position="208"/>
        <end position="395"/>
    </location>
</feature>
<dbReference type="HOGENOM" id="CLU_047644_2_0_5"/>
<keyword evidence="7" id="KW-1185">Reference proteome</keyword>
<keyword evidence="3 4" id="KW-0472">Membrane</keyword>
<dbReference type="eggNOG" id="COG2814">
    <property type="taxonomic scope" value="Bacteria"/>
</dbReference>
<dbReference type="PANTHER" id="PTHR23534:SF1">
    <property type="entry name" value="MAJOR FACILITATOR SUPERFAMILY PROTEIN"/>
    <property type="match status" value="1"/>
</dbReference>
<evidence type="ECO:0000313" key="6">
    <source>
        <dbReference type="EMBL" id="ADE39397.1"/>
    </source>
</evidence>
<dbReference type="PROSITE" id="PS50850">
    <property type="entry name" value="MFS"/>
    <property type="match status" value="1"/>
</dbReference>
<evidence type="ECO:0000259" key="5">
    <source>
        <dbReference type="PROSITE" id="PS50850"/>
    </source>
</evidence>
<dbReference type="KEGG" id="apb:SAR116_1154"/>
<dbReference type="Proteomes" id="UP000007460">
    <property type="component" value="Chromosome"/>
</dbReference>